<evidence type="ECO:0000313" key="2">
    <source>
        <dbReference type="EMBL" id="MFC4559707.1"/>
    </source>
</evidence>
<comment type="caution">
    <text evidence="2">The sequence shown here is derived from an EMBL/GenBank/DDBJ whole genome shotgun (WGS) entry which is preliminary data.</text>
</comment>
<sequence>MSKQVSIKEFDSYVKKITKELRLDEIEKKELEEEWKQHLYDHYDLLRRDNVDEKEAIQSVIDQFGTVEMLQEEVNQTYPSSMKNHLFKEILIGIICLIASVVGPGLLIGAYFQPYFIVASIQALVVAYFIHRFIIKKQTFWLFSIIGFIPIYFIFLQFLAQMHGAPLTLELYLSEIFSLDWNRLAGLNGLYEFPTLHIFWYIILIVQLVSGNNYVSVWKRMCNATFQYWAMLLIALVIAKFQSSAEWSVISMNVILLYAFLQQVISNQQFIQWKETINRLVAKPREGEN</sequence>
<proteinExistence type="predicted"/>
<feature type="transmembrane region" description="Helical" evidence="1">
    <location>
        <begin position="115"/>
        <end position="134"/>
    </location>
</feature>
<accession>A0ABV9DMT9</accession>
<evidence type="ECO:0000256" key="1">
    <source>
        <dbReference type="SAM" id="Phobius"/>
    </source>
</evidence>
<evidence type="ECO:0000313" key="3">
    <source>
        <dbReference type="Proteomes" id="UP001595989"/>
    </source>
</evidence>
<feature type="transmembrane region" description="Helical" evidence="1">
    <location>
        <begin position="222"/>
        <end position="241"/>
    </location>
</feature>
<feature type="transmembrane region" description="Helical" evidence="1">
    <location>
        <begin position="198"/>
        <end position="215"/>
    </location>
</feature>
<dbReference type="NCBIfam" id="NF038403">
    <property type="entry name" value="perm_prefix_1"/>
    <property type="match status" value="1"/>
</dbReference>
<keyword evidence="3" id="KW-1185">Reference proteome</keyword>
<feature type="transmembrane region" description="Helical" evidence="1">
    <location>
        <begin position="141"/>
        <end position="160"/>
    </location>
</feature>
<gene>
    <name evidence="2" type="ORF">ACFO3D_16085</name>
</gene>
<reference evidence="3" key="1">
    <citation type="journal article" date="2019" name="Int. J. Syst. Evol. Microbiol.">
        <title>The Global Catalogue of Microorganisms (GCM) 10K type strain sequencing project: providing services to taxonomists for standard genome sequencing and annotation.</title>
        <authorList>
            <consortium name="The Broad Institute Genomics Platform"/>
            <consortium name="The Broad Institute Genome Sequencing Center for Infectious Disease"/>
            <person name="Wu L."/>
            <person name="Ma J."/>
        </authorList>
    </citation>
    <scope>NUCLEOTIDE SEQUENCE [LARGE SCALE GENOMIC DNA]</scope>
    <source>
        <strain evidence="3">CGMCC 4.7426</strain>
    </source>
</reference>
<dbReference type="InterPro" id="IPR047928">
    <property type="entry name" value="Perm_prefix_1"/>
</dbReference>
<keyword evidence="1" id="KW-0472">Membrane</keyword>
<dbReference type="EMBL" id="JBHSFU010000011">
    <property type="protein sequence ID" value="MFC4559707.1"/>
    <property type="molecule type" value="Genomic_DNA"/>
</dbReference>
<organism evidence="2 3">
    <name type="scientific">Virgibacillus kekensis</name>
    <dbReference type="NCBI Taxonomy" id="202261"/>
    <lineage>
        <taxon>Bacteria</taxon>
        <taxon>Bacillati</taxon>
        <taxon>Bacillota</taxon>
        <taxon>Bacilli</taxon>
        <taxon>Bacillales</taxon>
        <taxon>Bacillaceae</taxon>
        <taxon>Virgibacillus</taxon>
    </lineage>
</organism>
<name>A0ABV9DMT9_9BACI</name>
<keyword evidence="1" id="KW-1133">Transmembrane helix</keyword>
<keyword evidence="1" id="KW-0812">Transmembrane</keyword>
<dbReference type="Proteomes" id="UP001595989">
    <property type="component" value="Unassembled WGS sequence"/>
</dbReference>
<protein>
    <submittedName>
        <fullName evidence="2">Permease prefix domain 1-containing protein</fullName>
    </submittedName>
</protein>
<dbReference type="RefSeq" id="WP_390298408.1">
    <property type="nucleotide sequence ID" value="NZ_JBHSFU010000011.1"/>
</dbReference>
<feature type="transmembrane region" description="Helical" evidence="1">
    <location>
        <begin position="90"/>
        <end position="109"/>
    </location>
</feature>